<organism evidence="2">
    <name type="scientific">Anguilla anguilla</name>
    <name type="common">European freshwater eel</name>
    <name type="synonym">Muraena anguilla</name>
    <dbReference type="NCBI Taxonomy" id="7936"/>
    <lineage>
        <taxon>Eukaryota</taxon>
        <taxon>Metazoa</taxon>
        <taxon>Chordata</taxon>
        <taxon>Craniata</taxon>
        <taxon>Vertebrata</taxon>
        <taxon>Euteleostomi</taxon>
        <taxon>Actinopterygii</taxon>
        <taxon>Neopterygii</taxon>
        <taxon>Teleostei</taxon>
        <taxon>Anguilliformes</taxon>
        <taxon>Anguillidae</taxon>
        <taxon>Anguilla</taxon>
    </lineage>
</organism>
<dbReference type="AlphaFoldDB" id="A0A0E9X622"/>
<name>A0A0E9X622_ANGAN</name>
<reference evidence="2" key="1">
    <citation type="submission" date="2014-11" db="EMBL/GenBank/DDBJ databases">
        <authorList>
            <person name="Amaro Gonzalez C."/>
        </authorList>
    </citation>
    <scope>NUCLEOTIDE SEQUENCE</scope>
</reference>
<dbReference type="EMBL" id="GBXM01010686">
    <property type="protein sequence ID" value="JAH97891.1"/>
    <property type="molecule type" value="Transcribed_RNA"/>
</dbReference>
<sequence>MWKYIVRAEWKVFFFENSILTLYTCPPVTSLPAQSGGSSALSVFWNVLGPAVEGCVYTKSLPPELLLSCTVTTLVYIIFIAYFFAHEYPKRRPFIAAWTFC</sequence>
<keyword evidence="1" id="KW-0472">Membrane</keyword>
<reference evidence="2" key="2">
    <citation type="journal article" date="2015" name="Fish Shellfish Immunol.">
        <title>Early steps in the European eel (Anguilla anguilla)-Vibrio vulnificus interaction in the gills: Role of the RtxA13 toxin.</title>
        <authorList>
            <person name="Callol A."/>
            <person name="Pajuelo D."/>
            <person name="Ebbesson L."/>
            <person name="Teles M."/>
            <person name="MacKenzie S."/>
            <person name="Amaro C."/>
        </authorList>
    </citation>
    <scope>NUCLEOTIDE SEQUENCE</scope>
</reference>
<feature type="transmembrane region" description="Helical" evidence="1">
    <location>
        <begin position="65"/>
        <end position="85"/>
    </location>
</feature>
<accession>A0A0E9X622</accession>
<proteinExistence type="predicted"/>
<evidence type="ECO:0000313" key="2">
    <source>
        <dbReference type="EMBL" id="JAH97891.1"/>
    </source>
</evidence>
<keyword evidence="1" id="KW-0812">Transmembrane</keyword>
<evidence type="ECO:0000256" key="1">
    <source>
        <dbReference type="SAM" id="Phobius"/>
    </source>
</evidence>
<keyword evidence="1" id="KW-1133">Transmembrane helix</keyword>
<protein>
    <submittedName>
        <fullName evidence="2">Uncharacterized protein</fullName>
    </submittedName>
</protein>